<dbReference type="HOGENOM" id="CLU_625037_0_0_6"/>
<proteinExistence type="predicted"/>
<evidence type="ECO:0000256" key="1">
    <source>
        <dbReference type="SAM" id="MobiDB-lite"/>
    </source>
</evidence>
<feature type="region of interest" description="Disordered" evidence="1">
    <location>
        <begin position="38"/>
        <end position="62"/>
    </location>
</feature>
<evidence type="ECO:0000313" key="3">
    <source>
        <dbReference type="Proteomes" id="UP000009220"/>
    </source>
</evidence>
<dbReference type="RefSeq" id="WP_014029313.1">
    <property type="nucleotide sequence ID" value="NC_015942.1"/>
</dbReference>
<evidence type="ECO:0000313" key="2">
    <source>
        <dbReference type="EMBL" id="AEM48060.1"/>
    </source>
</evidence>
<accession>G0JLL1</accession>
<gene>
    <name evidence="2" type="ORF">Acife_1937</name>
</gene>
<sequence>MPIIDRIIPQDAGTIEAGSTVNKSQQILDEEAALAADKKKKKKKKQIDEQDVGTKPSVSAALPEIPQAAKPEKVLDDTGRIKHIDHGDKIRVPLTSMLGFGKSTTARREQFIGEALDKMSERVGPDRNLKINGNNTFMRVAIAHAVKNKISLEVPKKWEHEYAQAQERALNVAVVPGQAPAIAQAGVSLSTAGTVSVGGIVAVAESAKTPAMIEPEKQSITPSVEPATAAVLGEYAAGDYVRVRHLGADRKPVLDFTYLIIDPARTRADCDCVTGARLVTEDKDGIKVIGDKVEQPPLYGLVDHGLSDDYKVSRKVEHLHAAVPDLTASKDIQTAHLNRAVTANTRVIGLSYGQQRNMTGKIEGVSSDRKTLEVKQAGISRRVVRDGGQEFQAGVGIEAGAVGKLSITKDGTLSFTPGITREQKRNAQQVGGGLGLTE</sequence>
<dbReference type="EMBL" id="CP002985">
    <property type="protein sequence ID" value="AEM48060.1"/>
    <property type="molecule type" value="Genomic_DNA"/>
</dbReference>
<dbReference type="Proteomes" id="UP000009220">
    <property type="component" value="Chromosome"/>
</dbReference>
<dbReference type="STRING" id="743299.Acife_1937"/>
<dbReference type="KEGG" id="afi:Acife_1937"/>
<protein>
    <submittedName>
        <fullName evidence="2">Uncharacterized protein</fullName>
    </submittedName>
</protein>
<organism evidence="2 3">
    <name type="scientific">Acidithiobacillus ferrivorans SS3</name>
    <dbReference type="NCBI Taxonomy" id="743299"/>
    <lineage>
        <taxon>Bacteria</taxon>
        <taxon>Pseudomonadati</taxon>
        <taxon>Pseudomonadota</taxon>
        <taxon>Acidithiobacillia</taxon>
        <taxon>Acidithiobacillales</taxon>
        <taxon>Acidithiobacillaceae</taxon>
        <taxon>Acidithiobacillus</taxon>
    </lineage>
</organism>
<reference evidence="2 3" key="1">
    <citation type="journal article" date="2011" name="J. Bacteriol.">
        <title>Draft genome of the psychrotolerant acidophile Acidithiobacillus ferrivorans SS3.</title>
        <authorList>
            <person name="Liljeqvist M."/>
            <person name="Valdes J."/>
            <person name="Holmes D.S."/>
            <person name="Dopson M."/>
        </authorList>
    </citation>
    <scope>NUCLEOTIDE SEQUENCE [LARGE SCALE GENOMIC DNA]</scope>
    <source>
        <strain evidence="2 3">SS3</strain>
    </source>
</reference>
<name>G0JLL1_9PROT</name>
<dbReference type="AlphaFoldDB" id="G0JLL1"/>